<evidence type="ECO:0000313" key="3">
    <source>
        <dbReference type="Proteomes" id="UP000247903"/>
    </source>
</evidence>
<evidence type="ECO:0000313" key="2">
    <source>
        <dbReference type="EMBL" id="PXY41990.1"/>
    </source>
</evidence>
<dbReference type="Gene3D" id="3.90.550.10">
    <property type="entry name" value="Spore Coat Polysaccharide Biosynthesis Protein SpsA, Chain A"/>
    <property type="match status" value="1"/>
</dbReference>
<reference evidence="2 3" key="1">
    <citation type="submission" date="2018-05" db="EMBL/GenBank/DDBJ databases">
        <title>Flavobacterium sp. strain IMCC34759, incomplete genome.</title>
        <authorList>
            <person name="Joung Y."/>
            <person name="Cho J."/>
        </authorList>
    </citation>
    <scope>NUCLEOTIDE SEQUENCE [LARGE SCALE GENOMIC DNA]</scope>
    <source>
        <strain evidence="2 3">IMCC34759</strain>
    </source>
</reference>
<protein>
    <recommendedName>
        <fullName evidence="1">Glycosyltransferase 2-like domain-containing protein</fullName>
    </recommendedName>
</protein>
<dbReference type="AlphaFoldDB" id="A0A2V4BWA7"/>
<dbReference type="PANTHER" id="PTHR43179:SF7">
    <property type="entry name" value="RHAMNOSYLTRANSFERASE WBBL"/>
    <property type="match status" value="1"/>
</dbReference>
<dbReference type="Pfam" id="PF00535">
    <property type="entry name" value="Glycos_transf_2"/>
    <property type="match status" value="1"/>
</dbReference>
<dbReference type="OrthoDB" id="9771846at2"/>
<dbReference type="SUPFAM" id="SSF53448">
    <property type="entry name" value="Nucleotide-diphospho-sugar transferases"/>
    <property type="match status" value="1"/>
</dbReference>
<dbReference type="PANTHER" id="PTHR43179">
    <property type="entry name" value="RHAMNOSYLTRANSFERASE WBBL"/>
    <property type="match status" value="1"/>
</dbReference>
<sequence>MNKQLSIIIVTYNSQELIFNCLDSIFKFNDIGDKLEVIVVDNCSDNYDEMFSKIKLQYLDKVSLIKSSVNKGYGHGNNQGVKIATSSRLIIMNPDVRLIKPIFSEIINKLDSNKNIGMIGVRFIDGSNHLVFKPEFSNLFRLVFGRQLIKLGLYKINQVFFSGSFLIFDKSSFFEAGLFDENIFMYHEEADISNRLISIGKETVMVKDFYVLHLAHRRKVNYNLLKIGSESRNYYFKKYDANIDKYYKNLLIIYRVKHAIAFLINNKLKIEEFKAWIQMCKNNGKI</sequence>
<dbReference type="CDD" id="cd04186">
    <property type="entry name" value="GT_2_like_c"/>
    <property type="match status" value="1"/>
</dbReference>
<accession>A0A2V4BWA7</accession>
<dbReference type="InterPro" id="IPR029044">
    <property type="entry name" value="Nucleotide-diphossugar_trans"/>
</dbReference>
<dbReference type="EMBL" id="QJHK01000003">
    <property type="protein sequence ID" value="PXY41990.1"/>
    <property type="molecule type" value="Genomic_DNA"/>
</dbReference>
<organism evidence="2 3">
    <name type="scientific">Flavobacterium cheongpyeongense</name>
    <dbReference type="NCBI Taxonomy" id="2212651"/>
    <lineage>
        <taxon>Bacteria</taxon>
        <taxon>Pseudomonadati</taxon>
        <taxon>Bacteroidota</taxon>
        <taxon>Flavobacteriia</taxon>
        <taxon>Flavobacteriales</taxon>
        <taxon>Flavobacteriaceae</taxon>
        <taxon>Flavobacterium</taxon>
    </lineage>
</organism>
<name>A0A2V4BWA7_9FLAO</name>
<dbReference type="InterPro" id="IPR001173">
    <property type="entry name" value="Glyco_trans_2-like"/>
</dbReference>
<comment type="caution">
    <text evidence="2">The sequence shown here is derived from an EMBL/GenBank/DDBJ whole genome shotgun (WGS) entry which is preliminary data.</text>
</comment>
<dbReference type="Proteomes" id="UP000247903">
    <property type="component" value="Unassembled WGS sequence"/>
</dbReference>
<dbReference type="RefSeq" id="WP_110305619.1">
    <property type="nucleotide sequence ID" value="NZ_QJHK01000003.1"/>
</dbReference>
<evidence type="ECO:0000259" key="1">
    <source>
        <dbReference type="Pfam" id="PF00535"/>
    </source>
</evidence>
<proteinExistence type="predicted"/>
<feature type="domain" description="Glycosyltransferase 2-like" evidence="1">
    <location>
        <begin position="6"/>
        <end position="173"/>
    </location>
</feature>
<keyword evidence="3" id="KW-1185">Reference proteome</keyword>
<gene>
    <name evidence="2" type="ORF">DMB65_05335</name>
</gene>